<feature type="compositionally biased region" description="Polar residues" evidence="3">
    <location>
        <begin position="482"/>
        <end position="495"/>
    </location>
</feature>
<dbReference type="Gene3D" id="3.40.366.10">
    <property type="entry name" value="Malonyl-Coenzyme A Acyl Carrier Protein, domain 2"/>
    <property type="match status" value="1"/>
</dbReference>
<keyword evidence="6" id="KW-1185">Reference proteome</keyword>
<dbReference type="InterPro" id="IPR016036">
    <property type="entry name" value="Malonyl_transacylase_ACP-bd"/>
</dbReference>
<feature type="region of interest" description="Disordered" evidence="3">
    <location>
        <begin position="422"/>
        <end position="502"/>
    </location>
</feature>
<dbReference type="Pfam" id="PF00698">
    <property type="entry name" value="Acyl_transf_1"/>
    <property type="match status" value="1"/>
</dbReference>
<dbReference type="InterPro" id="IPR016035">
    <property type="entry name" value="Acyl_Trfase/lysoPLipase"/>
</dbReference>
<keyword evidence="1" id="KW-0596">Phosphopantetheine</keyword>
<gene>
    <name evidence="5" type="ORF">ACIBG2_38665</name>
</gene>
<evidence type="ECO:0000256" key="1">
    <source>
        <dbReference type="ARBA" id="ARBA00022450"/>
    </source>
</evidence>
<accession>A0ABW7Z6A1</accession>
<keyword evidence="2" id="KW-0597">Phosphoprotein</keyword>
<dbReference type="SMART" id="SM00827">
    <property type="entry name" value="PKS_AT"/>
    <property type="match status" value="1"/>
</dbReference>
<comment type="caution">
    <text evidence="5">The sequence shown here is derived from an EMBL/GenBank/DDBJ whole genome shotgun (WGS) entry which is preliminary data.</text>
</comment>
<dbReference type="InterPro" id="IPR020841">
    <property type="entry name" value="PKS_Beta-ketoAc_synthase_dom"/>
</dbReference>
<dbReference type="CDD" id="cd00833">
    <property type="entry name" value="PKS"/>
    <property type="match status" value="1"/>
</dbReference>
<evidence type="ECO:0000313" key="5">
    <source>
        <dbReference type="EMBL" id="MFI6503360.1"/>
    </source>
</evidence>
<evidence type="ECO:0000256" key="3">
    <source>
        <dbReference type="SAM" id="MobiDB-lite"/>
    </source>
</evidence>
<dbReference type="SMART" id="SM00825">
    <property type="entry name" value="PKS_KS"/>
    <property type="match status" value="1"/>
</dbReference>
<name>A0ABW7Z6A1_9ACTN</name>
<dbReference type="Pfam" id="PF22621">
    <property type="entry name" value="CurL-like_PKS_C"/>
    <property type="match status" value="1"/>
</dbReference>
<dbReference type="PANTHER" id="PTHR43775:SF37">
    <property type="entry name" value="SI:DKEY-61P9.11"/>
    <property type="match status" value="1"/>
</dbReference>
<dbReference type="Pfam" id="PF02801">
    <property type="entry name" value="Ketoacyl-synt_C"/>
    <property type="match status" value="1"/>
</dbReference>
<dbReference type="SUPFAM" id="SSF53901">
    <property type="entry name" value="Thiolase-like"/>
    <property type="match status" value="1"/>
</dbReference>
<dbReference type="InterPro" id="IPR050091">
    <property type="entry name" value="PKS_NRPS_Biosynth_Enz"/>
</dbReference>
<proteinExistence type="predicted"/>
<dbReference type="Gene3D" id="3.40.47.10">
    <property type="match status" value="1"/>
</dbReference>
<feature type="compositionally biased region" description="Low complexity" evidence="3">
    <location>
        <begin position="433"/>
        <end position="470"/>
    </location>
</feature>
<evidence type="ECO:0000256" key="2">
    <source>
        <dbReference type="ARBA" id="ARBA00022553"/>
    </source>
</evidence>
<dbReference type="SUPFAM" id="SSF52151">
    <property type="entry name" value="FabD/lysophospholipase-like"/>
    <property type="match status" value="1"/>
</dbReference>
<dbReference type="Pfam" id="PF00109">
    <property type="entry name" value="ketoacyl-synt"/>
    <property type="match status" value="1"/>
</dbReference>
<dbReference type="Gene3D" id="3.30.70.3290">
    <property type="match status" value="1"/>
</dbReference>
<dbReference type="Proteomes" id="UP001612741">
    <property type="component" value="Unassembled WGS sequence"/>
</dbReference>
<dbReference type="InterPro" id="IPR016039">
    <property type="entry name" value="Thiolase-like"/>
</dbReference>
<dbReference type="InterPro" id="IPR014031">
    <property type="entry name" value="Ketoacyl_synth_C"/>
</dbReference>
<dbReference type="PANTHER" id="PTHR43775">
    <property type="entry name" value="FATTY ACID SYNTHASE"/>
    <property type="match status" value="1"/>
</dbReference>
<dbReference type="InterPro" id="IPR014043">
    <property type="entry name" value="Acyl_transferase_dom"/>
</dbReference>
<sequence length="1008" mass="103074">MARDRTRDIAVTGISARFPGANDLDTWWAALTSGKVMTTRYDRDTLLAAGIPADLADDPGYVPVRGHLADADRFDNTLFRIPARDARLMDPQHRLMLEAAWAALEDAAAGRTGEGPRTGVYASGGDSGYLRAVAAAGALDPAAQAQVAQHAEPDHMAGRIAYKLGLRGPALAVCSSSLATVHVAAQALLSGDCDQAVVVAAGLTHPQGGHLHQPGGAQSAAGTCRPFDARADGMVAGSGVACVVLRRLADALEDGPPPYGVLLGTAVNNDGAAKSGYHAPSAAAQEDVIRSALRAACVPAASLGYLEAHATGTRLGDPIEWSAASSALKALGARPGQVAVGALKANIGHLHAAAGLAALIKALLVVRYGTVPPVAGFTRLNPLLETGGSPLWVPRSAMPWSGPEPRRAGISAFGVGGTNAHAIVEQPPPAADRPLTTPSTRPRSATPDHVPTSPDTTSDPLPASAPAAPDHVPATAPGRPPSTVTTAADRSSTSLHAGAAGPTGFAPTIRSSAATSWPAFASLASLPMTAAPEPAPRMTPARSRGTCPAPVHAPSPDPRTTPPAAPNLHASGPETHLILLSAADPAALERAAARLAGHLATQAPDLADVSFTLAVGRAQLPERLAITGRTSAEVALTLSADGASPGRRVTDGPAPVVFLFPGQGTQYPGMAVPLAESLPGFPSALATCLDAFDPALAARMERALLDPAFPAAELCQTELTQPALFALEHAAATALLALGVRPASLLGHGLGEIIAACLAGVLRLPDAAKFITVRGNAMQGCPPGVMITLDCPEARGLKLAADAGADLELAAVDSPGTCVLGGPEAAVKRFEEILGQSVRHRRLRTSHAFHTRLIQPAIPELALELTDIRLQRPTIPYAANSTGRVIPAGVVVSPETFIDHLRQPARYAEAMASTALALPGAVTIEVGPGATLSSLAQAARMTAVPLSPARTPRPAEEVLSALGALWTLGLPLDPRAFCSAGRRVHLPAYPFNGPRWSAPHPARVAALD</sequence>
<protein>
    <submittedName>
        <fullName evidence="5">Beta-ketoacyl synthase N-terminal-like domain-containing protein</fullName>
    </submittedName>
</protein>
<reference evidence="5 6" key="1">
    <citation type="submission" date="2024-10" db="EMBL/GenBank/DDBJ databases">
        <title>The Natural Products Discovery Center: Release of the First 8490 Sequenced Strains for Exploring Actinobacteria Biosynthetic Diversity.</title>
        <authorList>
            <person name="Kalkreuter E."/>
            <person name="Kautsar S.A."/>
            <person name="Yang D."/>
            <person name="Bader C.D."/>
            <person name="Teijaro C.N."/>
            <person name="Fluegel L."/>
            <person name="Davis C.M."/>
            <person name="Simpson J.R."/>
            <person name="Lauterbach L."/>
            <person name="Steele A.D."/>
            <person name="Gui C."/>
            <person name="Meng S."/>
            <person name="Li G."/>
            <person name="Viehrig K."/>
            <person name="Ye F."/>
            <person name="Su P."/>
            <person name="Kiefer A.F."/>
            <person name="Nichols A."/>
            <person name="Cepeda A.J."/>
            <person name="Yan W."/>
            <person name="Fan B."/>
            <person name="Jiang Y."/>
            <person name="Adhikari A."/>
            <person name="Zheng C.-J."/>
            <person name="Schuster L."/>
            <person name="Cowan T.M."/>
            <person name="Smanski M.J."/>
            <person name="Chevrette M.G."/>
            <person name="De Carvalho L.P.S."/>
            <person name="Shen B."/>
        </authorList>
    </citation>
    <scope>NUCLEOTIDE SEQUENCE [LARGE SCALE GENOMIC DNA]</scope>
    <source>
        <strain evidence="5 6">NPDC050545</strain>
    </source>
</reference>
<dbReference type="SUPFAM" id="SSF55048">
    <property type="entry name" value="Probable ACP-binding domain of malonyl-CoA ACP transacylase"/>
    <property type="match status" value="1"/>
</dbReference>
<feature type="compositionally biased region" description="Pro residues" evidence="3">
    <location>
        <begin position="551"/>
        <end position="565"/>
    </location>
</feature>
<feature type="region of interest" description="Disordered" evidence="3">
    <location>
        <begin position="531"/>
        <end position="571"/>
    </location>
</feature>
<dbReference type="InterPro" id="IPR014030">
    <property type="entry name" value="Ketoacyl_synth_N"/>
</dbReference>
<evidence type="ECO:0000259" key="4">
    <source>
        <dbReference type="PROSITE" id="PS52004"/>
    </source>
</evidence>
<evidence type="ECO:0000313" key="6">
    <source>
        <dbReference type="Proteomes" id="UP001612741"/>
    </source>
</evidence>
<dbReference type="PROSITE" id="PS52004">
    <property type="entry name" value="KS3_2"/>
    <property type="match status" value="1"/>
</dbReference>
<feature type="domain" description="Ketosynthase family 3 (KS3)" evidence="4">
    <location>
        <begin position="6"/>
        <end position="426"/>
    </location>
</feature>
<organism evidence="5 6">
    <name type="scientific">Nonomuraea typhae</name>
    <dbReference type="NCBI Taxonomy" id="2603600"/>
    <lineage>
        <taxon>Bacteria</taxon>
        <taxon>Bacillati</taxon>
        <taxon>Actinomycetota</taxon>
        <taxon>Actinomycetes</taxon>
        <taxon>Streptosporangiales</taxon>
        <taxon>Streptosporangiaceae</taxon>
        <taxon>Nonomuraea</taxon>
    </lineage>
</organism>
<dbReference type="InterPro" id="IPR001227">
    <property type="entry name" value="Ac_transferase_dom_sf"/>
</dbReference>
<dbReference type="EMBL" id="JBITGY010000011">
    <property type="protein sequence ID" value="MFI6503360.1"/>
    <property type="molecule type" value="Genomic_DNA"/>
</dbReference>
<dbReference type="RefSeq" id="WP_397089147.1">
    <property type="nucleotide sequence ID" value="NZ_JBITGY010000011.1"/>
</dbReference>